<keyword evidence="4" id="KW-0539">Nucleus</keyword>
<evidence type="ECO:0000256" key="2">
    <source>
        <dbReference type="ARBA" id="ARBA00022618"/>
    </source>
</evidence>
<dbReference type="AlphaFoldDB" id="A0A8T0E220"/>
<dbReference type="SUPFAM" id="SSF48371">
    <property type="entry name" value="ARM repeat"/>
    <property type="match status" value="1"/>
</dbReference>
<keyword evidence="2" id="KW-0132">Cell division</keyword>
<keyword evidence="3" id="KW-0498">Mitosis</keyword>
<feature type="region of interest" description="Disordered" evidence="6">
    <location>
        <begin position="1194"/>
        <end position="1222"/>
    </location>
</feature>
<feature type="region of interest" description="Disordered" evidence="6">
    <location>
        <begin position="967"/>
        <end position="1009"/>
    </location>
</feature>
<dbReference type="InterPro" id="IPR039776">
    <property type="entry name" value="Pds5"/>
</dbReference>
<evidence type="ECO:0000313" key="7">
    <source>
        <dbReference type="EMBL" id="KAF8764406.1"/>
    </source>
</evidence>
<gene>
    <name evidence="7" type="ORF">HNY73_022480</name>
</gene>
<evidence type="ECO:0000256" key="6">
    <source>
        <dbReference type="SAM" id="MobiDB-lite"/>
    </source>
</evidence>
<evidence type="ECO:0000256" key="4">
    <source>
        <dbReference type="ARBA" id="ARBA00023242"/>
    </source>
</evidence>
<sequence length="1222" mass="139387">MMVTRLVARMFSEQVSNMINENQSLWASFLSRFTDVSANVRLLCTKFVPNLLWNQPGSRNEIEDMIKQRNRDADEDVRHQIVISVCDAASKDLTCLSADTFQHIKERTLDKKFHVRKEALLGLSRLYKQYLVDPEYIDPDSEEKLGFVKNKVLHVYYQSALEDRFLVERILHTCLVPYQTPMEKRMKVLYRLFATLDDYSTKAFKEILKNQRHMRSLTNGLLEIIQQKRQEKTKLLEAKINAIARNLLDSRKSAESIVKFCKDLENNLNLRSMMSLLLNGNISCAEAERKVKEILRFLGEPALSNFFEAKLNLENSGQKALELINALANTYPHYFMDEQLFSTLVEFLQTNDPITAEVTLETLSHISKGLENIYPTVYSKMLPILKHFMEFGTHKQAKYAVYALHKMVNDKEKIFWPIIQTLKNHFSEKSQHFRTALVSVGHIARLCHDMFASEFKQFVARIVMRKLLMGMYDYPPGENTLWCPFEDLPYEAKLKIEGMKFMVNWLIGLKDMEAAARSTFKLLNAVISTKGNLIENTTLGLSEASWMRLAAAKCVLKLCREPTYIDCLPPILFINIAYIMCDNCPEVREHFVTKLNKGLYLLRFPLEFLAILALGGLDPRREFRVRVKQYLVQNITRRKEYIKGISISCNDLPRQWPDYALPMVVYLLAHAPFFETYNDLTSLYKIKDCLQLFLEALIWKNDNYSFPFFKRLLENIKQTKDALYKTDEDRNLKLYAVCDLALNILMSRPKITLKEFPGQPKLNSKFFTDPDKNYSNLVTYLPKELLNANNLLKSGFEIQAFRETKGKNVSKNRSESSTSQKEPMPSTSKEVIPSTSSVEPIPSTSKALHFISKTKVFTASSTRTNPSTSQLKNRTNVVKYSSDSSLHSGQSREIKLSATSNHSETNSIISSVCDASSESKIEAETSNSFDSIANNGSFSHSDSMSDHSDLEFNKNITSVGRIKINGKSKNMSISKKRHLSEQSVAGRKSTKSASNVKNGSSSFLSSKHRKQNDLLLSSPSSTNVDASSSINKCYVYLERLEYSHPEIFNRIRNGTVSFKRKRSCLYIEDYSSNQGSSADSYPSEEKPRKRGRPPKKDGKSNREFSSLLPNKKRKTASVSTNSFHSSGSGNSTAGNSTAMFRRTKSVIKNGILQKEKKPSAQSRLNAYHSSNKIDSMAKVREELTAEINEICNVQKTSKTVTNKLANGQQNKKNDERNAGRQS</sequence>
<comment type="subcellular location">
    <subcellularLocation>
        <location evidence="1">Nucleus</location>
    </subcellularLocation>
</comment>
<protein>
    <submittedName>
        <fullName evidence="7">Sister chromatid cohesion protein PDS5 like protein</fullName>
    </submittedName>
</protein>
<dbReference type="Pfam" id="PF20168">
    <property type="entry name" value="PDS5"/>
    <property type="match status" value="2"/>
</dbReference>
<evidence type="ECO:0000256" key="1">
    <source>
        <dbReference type="ARBA" id="ARBA00004123"/>
    </source>
</evidence>
<feature type="region of interest" description="Disordered" evidence="6">
    <location>
        <begin position="1072"/>
        <end position="1138"/>
    </location>
</feature>
<dbReference type="GO" id="GO:0007064">
    <property type="term" value="P:mitotic sister chromatid cohesion"/>
    <property type="evidence" value="ECO:0007669"/>
    <property type="project" value="InterPro"/>
</dbReference>
<dbReference type="PANTHER" id="PTHR12663:SF0">
    <property type="entry name" value="PRECOCIOUS DISSOCIATION OF SISTERS 5, ISOFORM A"/>
    <property type="match status" value="1"/>
</dbReference>
<proteinExistence type="predicted"/>
<dbReference type="GO" id="GO:0006281">
    <property type="term" value="P:DNA repair"/>
    <property type="evidence" value="ECO:0007669"/>
    <property type="project" value="TreeGrafter"/>
</dbReference>
<feature type="compositionally biased region" description="Polar residues" evidence="6">
    <location>
        <begin position="807"/>
        <end position="842"/>
    </location>
</feature>
<organism evidence="7 8">
    <name type="scientific">Argiope bruennichi</name>
    <name type="common">Wasp spider</name>
    <name type="synonym">Aranea bruennichi</name>
    <dbReference type="NCBI Taxonomy" id="94029"/>
    <lineage>
        <taxon>Eukaryota</taxon>
        <taxon>Metazoa</taxon>
        <taxon>Ecdysozoa</taxon>
        <taxon>Arthropoda</taxon>
        <taxon>Chelicerata</taxon>
        <taxon>Arachnida</taxon>
        <taxon>Araneae</taxon>
        <taxon>Araneomorphae</taxon>
        <taxon>Entelegynae</taxon>
        <taxon>Araneoidea</taxon>
        <taxon>Araneidae</taxon>
        <taxon>Argiope</taxon>
    </lineage>
</organism>
<evidence type="ECO:0000256" key="3">
    <source>
        <dbReference type="ARBA" id="ARBA00022776"/>
    </source>
</evidence>
<dbReference type="InterPro" id="IPR016024">
    <property type="entry name" value="ARM-type_fold"/>
</dbReference>
<keyword evidence="8" id="KW-1185">Reference proteome</keyword>
<dbReference type="Proteomes" id="UP000807504">
    <property type="component" value="Unassembled WGS sequence"/>
</dbReference>
<feature type="compositionally biased region" description="Polar residues" evidence="6">
    <location>
        <begin position="859"/>
        <end position="889"/>
    </location>
</feature>
<comment type="caution">
    <text evidence="7">The sequence shown here is derived from an EMBL/GenBank/DDBJ whole genome shotgun (WGS) entry which is preliminary data.</text>
</comment>
<reference evidence="7" key="1">
    <citation type="journal article" date="2020" name="bioRxiv">
        <title>Chromosome-level reference genome of the European wasp spider Argiope bruennichi: a resource for studies on range expansion and evolutionary adaptation.</title>
        <authorList>
            <person name="Sheffer M.M."/>
            <person name="Hoppe A."/>
            <person name="Krehenwinkel H."/>
            <person name="Uhl G."/>
            <person name="Kuss A.W."/>
            <person name="Jensen L."/>
            <person name="Jensen C."/>
            <person name="Gillespie R.G."/>
            <person name="Hoff K.J."/>
            <person name="Prost S."/>
        </authorList>
    </citation>
    <scope>NUCLEOTIDE SEQUENCE</scope>
</reference>
<feature type="compositionally biased region" description="Polar residues" evidence="6">
    <location>
        <begin position="1194"/>
        <end position="1210"/>
    </location>
</feature>
<dbReference type="EMBL" id="JABXBU010002231">
    <property type="protein sequence ID" value="KAF8764406.1"/>
    <property type="molecule type" value="Genomic_DNA"/>
</dbReference>
<keyword evidence="5" id="KW-0131">Cell cycle</keyword>
<accession>A0A8T0E220</accession>
<feature type="compositionally biased region" description="Basic and acidic residues" evidence="6">
    <location>
        <begin position="1211"/>
        <end position="1222"/>
    </location>
</feature>
<dbReference type="Gene3D" id="1.25.10.10">
    <property type="entry name" value="Leucine-rich Repeat Variant"/>
    <property type="match status" value="1"/>
</dbReference>
<feature type="region of interest" description="Disordered" evidence="6">
    <location>
        <begin position="805"/>
        <end position="842"/>
    </location>
</feature>
<evidence type="ECO:0000313" key="8">
    <source>
        <dbReference type="Proteomes" id="UP000807504"/>
    </source>
</evidence>
<dbReference type="GO" id="GO:0005634">
    <property type="term" value="C:nucleus"/>
    <property type="evidence" value="ECO:0007669"/>
    <property type="project" value="UniProtKB-SubCell"/>
</dbReference>
<reference evidence="7" key="2">
    <citation type="submission" date="2020-06" db="EMBL/GenBank/DDBJ databases">
        <authorList>
            <person name="Sheffer M."/>
        </authorList>
    </citation>
    <scope>NUCLEOTIDE SEQUENCE</scope>
</reference>
<feature type="compositionally biased region" description="Low complexity" evidence="6">
    <location>
        <begin position="1125"/>
        <end position="1138"/>
    </location>
</feature>
<feature type="compositionally biased region" description="Polar residues" evidence="6">
    <location>
        <begin position="991"/>
        <end position="1005"/>
    </location>
</feature>
<dbReference type="GO" id="GO:0000785">
    <property type="term" value="C:chromatin"/>
    <property type="evidence" value="ECO:0007669"/>
    <property type="project" value="TreeGrafter"/>
</dbReference>
<evidence type="ECO:0000256" key="5">
    <source>
        <dbReference type="ARBA" id="ARBA00023306"/>
    </source>
</evidence>
<dbReference type="PANTHER" id="PTHR12663">
    <property type="entry name" value="ANDROGEN INDUCED INHIBITOR OF PROLIFERATION AS3 / PDS5-RELATED"/>
    <property type="match status" value="1"/>
</dbReference>
<name>A0A8T0E220_ARGBR</name>
<feature type="region of interest" description="Disordered" evidence="6">
    <location>
        <begin position="859"/>
        <end position="902"/>
    </location>
</feature>
<dbReference type="GO" id="GO:0051301">
    <property type="term" value="P:cell division"/>
    <property type="evidence" value="ECO:0007669"/>
    <property type="project" value="UniProtKB-KW"/>
</dbReference>
<dbReference type="InterPro" id="IPR011989">
    <property type="entry name" value="ARM-like"/>
</dbReference>